<sequence>MFSYLNIKSMSVFEDIKIAQGSCYMMEFILACSAFQLNYSINTAAHYRIPASDYIVCFFVVLVSVIRSYHK</sequence>
<dbReference type="AlphaFoldDB" id="A0A0B6ZXT6"/>
<proteinExistence type="predicted"/>
<keyword evidence="1" id="KW-0472">Membrane</keyword>
<evidence type="ECO:0000313" key="2">
    <source>
        <dbReference type="EMBL" id="CEK72666.1"/>
    </source>
</evidence>
<reference evidence="2" key="1">
    <citation type="submission" date="2014-12" db="EMBL/GenBank/DDBJ databases">
        <title>Insight into the proteome of Arion vulgaris.</title>
        <authorList>
            <person name="Aradska J."/>
            <person name="Bulat T."/>
            <person name="Smidak R."/>
            <person name="Sarate P."/>
            <person name="Gangsoo J."/>
            <person name="Sialana F."/>
            <person name="Bilban M."/>
            <person name="Lubec G."/>
        </authorList>
    </citation>
    <scope>NUCLEOTIDE SEQUENCE</scope>
    <source>
        <tissue evidence="2">Skin</tissue>
    </source>
</reference>
<organism evidence="2">
    <name type="scientific">Arion vulgaris</name>
    <dbReference type="NCBI Taxonomy" id="1028688"/>
    <lineage>
        <taxon>Eukaryota</taxon>
        <taxon>Metazoa</taxon>
        <taxon>Spiralia</taxon>
        <taxon>Lophotrochozoa</taxon>
        <taxon>Mollusca</taxon>
        <taxon>Gastropoda</taxon>
        <taxon>Heterobranchia</taxon>
        <taxon>Euthyneura</taxon>
        <taxon>Panpulmonata</taxon>
        <taxon>Eupulmonata</taxon>
        <taxon>Stylommatophora</taxon>
        <taxon>Helicina</taxon>
        <taxon>Arionoidea</taxon>
        <taxon>Arionidae</taxon>
        <taxon>Arion</taxon>
    </lineage>
</organism>
<keyword evidence="1" id="KW-1133">Transmembrane helix</keyword>
<feature type="transmembrane region" description="Helical" evidence="1">
    <location>
        <begin position="51"/>
        <end position="69"/>
    </location>
</feature>
<gene>
    <name evidence="2" type="primary">ORF83413</name>
</gene>
<protein>
    <submittedName>
        <fullName evidence="2">Uncharacterized protein</fullName>
    </submittedName>
</protein>
<accession>A0A0B6ZXT6</accession>
<keyword evidence="1" id="KW-0812">Transmembrane</keyword>
<dbReference type="EMBL" id="HACG01025801">
    <property type="protein sequence ID" value="CEK72666.1"/>
    <property type="molecule type" value="Transcribed_RNA"/>
</dbReference>
<evidence type="ECO:0000256" key="1">
    <source>
        <dbReference type="SAM" id="Phobius"/>
    </source>
</evidence>
<name>A0A0B6ZXT6_9EUPU</name>